<gene>
    <name evidence="3" type="ORF">FHR65_003900</name>
</gene>
<dbReference type="Pfam" id="PF23127">
    <property type="entry name" value="DotM_C"/>
    <property type="match status" value="1"/>
</dbReference>
<name>A0AB73H2N0_9XANT</name>
<evidence type="ECO:0000259" key="2">
    <source>
        <dbReference type="Pfam" id="PF23127"/>
    </source>
</evidence>
<dbReference type="RefSeq" id="WP_184578710.1">
    <property type="nucleotide sequence ID" value="NZ_JACIIQ010000022.1"/>
</dbReference>
<keyword evidence="1" id="KW-1133">Transmembrane helix</keyword>
<feature type="domain" description="DotM C-terminal cytoplasmic" evidence="2">
    <location>
        <begin position="196"/>
        <end position="365"/>
    </location>
</feature>
<feature type="transmembrane region" description="Helical" evidence="1">
    <location>
        <begin position="12"/>
        <end position="32"/>
    </location>
</feature>
<dbReference type="InterPro" id="IPR056464">
    <property type="entry name" value="DotM_C"/>
</dbReference>
<dbReference type="EMBL" id="JACIIQ010000022">
    <property type="protein sequence ID" value="MBB5672302.1"/>
    <property type="molecule type" value="Genomic_DNA"/>
</dbReference>
<comment type="caution">
    <text evidence="3">The sequence shown here is derived from an EMBL/GenBank/DDBJ whole genome shotgun (WGS) entry which is preliminary data.</text>
</comment>
<evidence type="ECO:0000313" key="3">
    <source>
        <dbReference type="EMBL" id="MBB5672302.1"/>
    </source>
</evidence>
<reference evidence="3" key="1">
    <citation type="submission" date="2020-08" db="EMBL/GenBank/DDBJ databases">
        <title>Studying the diversity of plant-associated saprophytic bacteria and their role in host health and plant-pathogen interactions.</title>
        <authorList>
            <person name="Potnis N."/>
        </authorList>
    </citation>
    <scope>NUCLEOTIDE SEQUENCE</scope>
    <source>
        <strain evidence="3">F21</strain>
    </source>
</reference>
<protein>
    <submittedName>
        <fullName evidence="3">Intracellular multiplication protein IcmP</fullName>
    </submittedName>
</protein>
<dbReference type="AlphaFoldDB" id="A0AB73H2N0"/>
<feature type="transmembrane region" description="Helical" evidence="1">
    <location>
        <begin position="89"/>
        <end position="106"/>
    </location>
</feature>
<organism evidence="3">
    <name type="scientific">Xanthomonas arboricola</name>
    <dbReference type="NCBI Taxonomy" id="56448"/>
    <lineage>
        <taxon>Bacteria</taxon>
        <taxon>Pseudomonadati</taxon>
        <taxon>Pseudomonadota</taxon>
        <taxon>Gammaproteobacteria</taxon>
        <taxon>Lysobacterales</taxon>
        <taxon>Lysobacteraceae</taxon>
        <taxon>Xanthomonas</taxon>
    </lineage>
</organism>
<sequence>MSARDIRPENKELWPIGWFAALGLCLFAWWRFHAEISMAVMWIRYYEGQLLWFDPEGKQILARWLSKTTADSAKFGELFRSGGVVGYTLRWPALLIVVSIFALLVWKSPARTARYSNKFSMKELASAEADLYPTIKPAIAMDMISIPLDDPINGMRQDGRMYCRRNQLVLPAWTDIKSIPDEARALDDGRYLLADRASAVLAKQLGKPWRGINELAAYERSLFAAFVAQLNHDGETSLKIINGLANAWMDAYEKKDPSLLTTSEVDEVLATHGDSEELRKLVGAHYHVRCVLMRVLAECRKNGALPPGWFRWLKMADRVTWYALNDMGLDVASVEACGIRSHYQAEKMARQAIDQPMVAPAIDGLIDYLNTYADEEGT</sequence>
<keyword evidence="1" id="KW-0812">Transmembrane</keyword>
<evidence type="ECO:0000256" key="1">
    <source>
        <dbReference type="SAM" id="Phobius"/>
    </source>
</evidence>
<accession>A0AB73H2N0</accession>
<keyword evidence="1" id="KW-0472">Membrane</keyword>
<dbReference type="Proteomes" id="UP000528595">
    <property type="component" value="Unassembled WGS sequence"/>
</dbReference>
<proteinExistence type="predicted"/>